<protein>
    <submittedName>
        <fullName evidence="2">Uncharacterized protein</fullName>
    </submittedName>
</protein>
<dbReference type="RefSeq" id="WP_159410559.1">
    <property type="nucleotide sequence ID" value="NZ_CP026115.2"/>
</dbReference>
<dbReference type="Proteomes" id="UP000464480">
    <property type="component" value="Chromosome"/>
</dbReference>
<organism evidence="2 3">
    <name type="scientific">Pseudomonas putida</name>
    <name type="common">Arthrobacter siderocapsulatus</name>
    <dbReference type="NCBI Taxonomy" id="303"/>
    <lineage>
        <taxon>Bacteria</taxon>
        <taxon>Pseudomonadati</taxon>
        <taxon>Pseudomonadota</taxon>
        <taxon>Gammaproteobacteria</taxon>
        <taxon>Pseudomonadales</taxon>
        <taxon>Pseudomonadaceae</taxon>
        <taxon>Pseudomonas</taxon>
    </lineage>
</organism>
<gene>
    <name evidence="2" type="ORF">C2H86_12675</name>
</gene>
<proteinExistence type="predicted"/>
<evidence type="ECO:0000313" key="2">
    <source>
        <dbReference type="EMBL" id="QHG65214.1"/>
    </source>
</evidence>
<dbReference type="AlphaFoldDB" id="A0A6I6XI26"/>
<reference evidence="2 3" key="1">
    <citation type="submission" date="2020-02" db="EMBL/GenBank/DDBJ databases">
        <title>Pseudomonas Putida W5 Complete Genome Assembly.</title>
        <authorList>
            <person name="Yuan Z.-C."/>
            <person name="Shaw G.A."/>
            <person name="Cusano A.D."/>
            <person name="Caddey B.J."/>
            <person name="Weselowski B.J."/>
        </authorList>
    </citation>
    <scope>NUCLEOTIDE SEQUENCE [LARGE SCALE GENOMIC DNA]</scope>
    <source>
        <strain evidence="2 3">W5</strain>
    </source>
</reference>
<dbReference type="EMBL" id="CP026115">
    <property type="protein sequence ID" value="QHG65214.1"/>
    <property type="molecule type" value="Genomic_DNA"/>
</dbReference>
<accession>A0A6I6XI26</accession>
<evidence type="ECO:0000256" key="1">
    <source>
        <dbReference type="SAM" id="MobiDB-lite"/>
    </source>
</evidence>
<feature type="region of interest" description="Disordered" evidence="1">
    <location>
        <begin position="1"/>
        <end position="29"/>
    </location>
</feature>
<sequence>MEKTQFNDSGSSMTQVNETDTGEPRPSRALQDGAAYELPLCPNRMVIAVEAVRGPGFALALLREHLHLRASAQILFSSYSNCYFLLVDDFDRFQNVRVGKLEAVSTMPFRSSEIFKNEISSWTPSDIARVVDVEGIKALNELGLISPAP</sequence>
<feature type="compositionally biased region" description="Polar residues" evidence="1">
    <location>
        <begin position="1"/>
        <end position="19"/>
    </location>
</feature>
<name>A0A6I6XI26_PSEPU</name>
<evidence type="ECO:0000313" key="3">
    <source>
        <dbReference type="Proteomes" id="UP000464480"/>
    </source>
</evidence>